<dbReference type="KEGG" id="scd:Spica_2399"/>
<dbReference type="Gene3D" id="6.10.340.10">
    <property type="match status" value="1"/>
</dbReference>
<dbReference type="GO" id="GO:0006935">
    <property type="term" value="P:chemotaxis"/>
    <property type="evidence" value="ECO:0007669"/>
    <property type="project" value="UniProtKB-KW"/>
</dbReference>
<protein>
    <submittedName>
        <fullName evidence="12">Methyl-accepting chemotaxis sensory transducer</fullName>
    </submittedName>
</protein>
<evidence type="ECO:0000256" key="6">
    <source>
        <dbReference type="ARBA" id="ARBA00023136"/>
    </source>
</evidence>
<name>F8F462_GRAC1</name>
<dbReference type="Pfam" id="PF00015">
    <property type="entry name" value="MCPsignal"/>
    <property type="match status" value="1"/>
</dbReference>
<evidence type="ECO:0000313" key="13">
    <source>
        <dbReference type="Proteomes" id="UP000000503"/>
    </source>
</evidence>
<dbReference type="HOGENOM" id="CLU_000445_107_19_12"/>
<dbReference type="PROSITE" id="PS50111">
    <property type="entry name" value="CHEMOTAXIS_TRANSDUC_2"/>
    <property type="match status" value="1"/>
</dbReference>
<evidence type="ECO:0000256" key="7">
    <source>
        <dbReference type="ARBA" id="ARBA00029447"/>
    </source>
</evidence>
<dbReference type="PANTHER" id="PTHR43531:SF11">
    <property type="entry name" value="METHYL-ACCEPTING CHEMOTAXIS PROTEIN 3"/>
    <property type="match status" value="1"/>
</dbReference>
<dbReference type="PANTHER" id="PTHR43531">
    <property type="entry name" value="PROTEIN ICFG"/>
    <property type="match status" value="1"/>
</dbReference>
<dbReference type="Gene3D" id="3.30.450.20">
    <property type="entry name" value="PAS domain"/>
    <property type="match status" value="1"/>
</dbReference>
<dbReference type="CDD" id="cd06225">
    <property type="entry name" value="HAMP"/>
    <property type="match status" value="1"/>
</dbReference>
<keyword evidence="6 9" id="KW-0472">Membrane</keyword>
<dbReference type="SMART" id="SM00283">
    <property type="entry name" value="MA"/>
    <property type="match status" value="1"/>
</dbReference>
<evidence type="ECO:0000259" key="11">
    <source>
        <dbReference type="PROSITE" id="PS50885"/>
    </source>
</evidence>
<keyword evidence="13" id="KW-1185">Reference proteome</keyword>
<dbReference type="PROSITE" id="PS50885">
    <property type="entry name" value="HAMP"/>
    <property type="match status" value="1"/>
</dbReference>
<feature type="transmembrane region" description="Helical" evidence="9">
    <location>
        <begin position="334"/>
        <end position="357"/>
    </location>
</feature>
<keyword evidence="8" id="KW-0807">Transducer</keyword>
<evidence type="ECO:0000313" key="12">
    <source>
        <dbReference type="EMBL" id="AEJ20509.1"/>
    </source>
</evidence>
<evidence type="ECO:0000256" key="1">
    <source>
        <dbReference type="ARBA" id="ARBA00004651"/>
    </source>
</evidence>
<evidence type="ECO:0000256" key="9">
    <source>
        <dbReference type="SAM" id="Phobius"/>
    </source>
</evidence>
<organism evidence="12 13">
    <name type="scientific">Gracilinema caldarium (strain ATCC 51460 / DSM 7334 / H1)</name>
    <name type="common">Treponema caldarium</name>
    <dbReference type="NCBI Taxonomy" id="744872"/>
    <lineage>
        <taxon>Bacteria</taxon>
        <taxon>Pseudomonadati</taxon>
        <taxon>Spirochaetota</taxon>
        <taxon>Spirochaetia</taxon>
        <taxon>Spirochaetales</taxon>
        <taxon>Breznakiellaceae</taxon>
        <taxon>Gracilinema</taxon>
    </lineage>
</organism>
<dbReference type="InterPro" id="IPR003660">
    <property type="entry name" value="HAMP_dom"/>
</dbReference>
<dbReference type="Pfam" id="PF00672">
    <property type="entry name" value="HAMP"/>
    <property type="match status" value="1"/>
</dbReference>
<feature type="domain" description="HAMP" evidence="11">
    <location>
        <begin position="355"/>
        <end position="409"/>
    </location>
</feature>
<evidence type="ECO:0000256" key="4">
    <source>
        <dbReference type="ARBA" id="ARBA00022692"/>
    </source>
</evidence>
<evidence type="ECO:0000256" key="2">
    <source>
        <dbReference type="ARBA" id="ARBA00022475"/>
    </source>
</evidence>
<dbReference type="GO" id="GO:0004888">
    <property type="term" value="F:transmembrane signaling receptor activity"/>
    <property type="evidence" value="ECO:0007669"/>
    <property type="project" value="TreeGrafter"/>
</dbReference>
<keyword evidence="4 9" id="KW-0812">Transmembrane</keyword>
<dbReference type="InterPro" id="IPR004089">
    <property type="entry name" value="MCPsignal_dom"/>
</dbReference>
<keyword evidence="3" id="KW-0145">Chemotaxis</keyword>
<reference evidence="13" key="1">
    <citation type="journal article" date="2013" name="Stand. Genomic Sci.">
        <title>Genome sequence of the thermophilic fresh-water bacterium Spirochaeta caldaria type strain (H1(T)), reclassification of Spirochaeta caldaria, Spirochaeta stenostrepta, and Spirochaeta zuelzerae in the genus Treponema as Treponema caldaria comb. nov., Treponema stenostrepta comb. nov., and Treponema zuelzerae comb. nov., and emendation of the genus Treponema.</title>
        <authorList>
            <person name="Abt B."/>
            <person name="Goker M."/>
            <person name="Scheuner C."/>
            <person name="Han C."/>
            <person name="Lu M."/>
            <person name="Misra M."/>
            <person name="Lapidus A."/>
            <person name="Nolan M."/>
            <person name="Lucas S."/>
            <person name="Hammon N."/>
            <person name="Deshpande S."/>
            <person name="Cheng J.F."/>
            <person name="Tapia R."/>
            <person name="Goodwin L.A."/>
            <person name="Pitluck S."/>
            <person name="Liolios K."/>
            <person name="Pagani I."/>
            <person name="Ivanova N."/>
            <person name="Mavromatis K."/>
            <person name="Mikhailova N."/>
            <person name="Huntemann M."/>
            <person name="Pati A."/>
            <person name="Chen A."/>
            <person name="Palaniappan K."/>
            <person name="Land M."/>
            <person name="Hauser L."/>
            <person name="Jeffries C.D."/>
            <person name="Rohde M."/>
            <person name="Spring S."/>
            <person name="Gronow S."/>
            <person name="Detter J.C."/>
            <person name="Bristow J."/>
            <person name="Eisen J.A."/>
            <person name="Markowitz V."/>
            <person name="Hugenholtz P."/>
            <person name="Kyrpides N.C."/>
            <person name="Woyke T."/>
            <person name="Klenk H.P."/>
        </authorList>
    </citation>
    <scope>NUCLEOTIDE SEQUENCE</scope>
    <source>
        <strain evidence="13">ATCC 51460 / DSM 7334 / H1</strain>
    </source>
</reference>
<dbReference type="eggNOG" id="COG0840">
    <property type="taxonomic scope" value="Bacteria"/>
</dbReference>
<dbReference type="AlphaFoldDB" id="F8F462"/>
<proteinExistence type="inferred from homology"/>
<evidence type="ECO:0000256" key="5">
    <source>
        <dbReference type="ARBA" id="ARBA00022989"/>
    </source>
</evidence>
<dbReference type="InterPro" id="IPR051310">
    <property type="entry name" value="MCP_chemotaxis"/>
</dbReference>
<dbReference type="InterPro" id="IPR033479">
    <property type="entry name" value="dCache_1"/>
</dbReference>
<dbReference type="SMART" id="SM00304">
    <property type="entry name" value="HAMP"/>
    <property type="match status" value="1"/>
</dbReference>
<dbReference type="Gene3D" id="1.10.287.950">
    <property type="entry name" value="Methyl-accepting chemotaxis protein"/>
    <property type="match status" value="1"/>
</dbReference>
<sequence length="742" mass="82657">MKIKEKFTISILFVLVLSFSITFLVNLLNFSNTTKKEIHEKMRLTILSYIKDFNSYTETQLVTARTLGKIGGIIGEALQNPKGISTEKAINLLLSTLQFKPLAGGGLFYDKGVIPGYDFLGLYGIYNEGKFKFDDTYINYNYTVEDWYTAALPLEHDRHTPLPQEYTITKPYLYLLQGQTLSDIPSEKRTSSIYITVNCPMVDTNNRILGVATADLTLGFLETLLKDVKITEHSQLFVLDPATNRYLYSQNHDEIFRLYRNHSDAKTETAAVLPWAEKLRKDLPPDTIGSIEKIDINGDSHTIYYGYTNFGYIFAFAIPDKETFNNLNIAIIQYSLAIILVSIFIILVLIFLINWIIIKPIQETREAIKALALGEGDLTKRLTFVSNDEIGEMAGFINEFLSQVHAIVSNIRSMVDEMRLLGDELQTNVTESAASAKQISGNTTQVKDKLIDQSAGVTETMATVEEINRNIQSFLQMIETQAANLTQASSAIEQMVANIGSVAQNISRNQKTLSQVVQDSDQGKELVNTVESVIIEIEKASEGMMEANSIIATIASQTNLLSMNAAIEAAHAGDAGKGFAVVAEEIRKLAENANEQSKTIGSVLQNMKNLIEKAVNSTAEAKQKLDSVFNSIRKVGDQELEIKHAMDEQQQGSQQVLVAMKELNQITSEIRSGSEEIRIGSQTIHDEMSHLMQGTRNIEDATQEITQGAQEIAQAMEHINGLTTKNAQTIRQVENLVQRFKV</sequence>
<feature type="transmembrane region" description="Helical" evidence="9">
    <location>
        <begin position="7"/>
        <end position="28"/>
    </location>
</feature>
<dbReference type="STRING" id="744872.Spica_2399"/>
<accession>F8F462</accession>
<evidence type="ECO:0000256" key="3">
    <source>
        <dbReference type="ARBA" id="ARBA00022500"/>
    </source>
</evidence>
<dbReference type="Proteomes" id="UP000000503">
    <property type="component" value="Chromosome"/>
</dbReference>
<dbReference type="EMBL" id="CP002868">
    <property type="protein sequence ID" value="AEJ20509.1"/>
    <property type="molecule type" value="Genomic_DNA"/>
</dbReference>
<keyword evidence="2" id="KW-1003">Cell membrane</keyword>
<gene>
    <name evidence="12" type="ordered locus">Spica_2399</name>
</gene>
<dbReference type="RefSeq" id="WP_013969790.1">
    <property type="nucleotide sequence ID" value="NC_015732.1"/>
</dbReference>
<dbReference type="GO" id="GO:0007165">
    <property type="term" value="P:signal transduction"/>
    <property type="evidence" value="ECO:0007669"/>
    <property type="project" value="UniProtKB-KW"/>
</dbReference>
<dbReference type="Pfam" id="PF02743">
    <property type="entry name" value="dCache_1"/>
    <property type="match status" value="1"/>
</dbReference>
<keyword evidence="5 9" id="KW-1133">Transmembrane helix</keyword>
<dbReference type="SUPFAM" id="SSF58104">
    <property type="entry name" value="Methyl-accepting chemotaxis protein (MCP) signaling domain"/>
    <property type="match status" value="1"/>
</dbReference>
<dbReference type="GO" id="GO:0005886">
    <property type="term" value="C:plasma membrane"/>
    <property type="evidence" value="ECO:0007669"/>
    <property type="project" value="UniProtKB-SubCell"/>
</dbReference>
<comment type="subcellular location">
    <subcellularLocation>
        <location evidence="1">Cell membrane</location>
        <topology evidence="1">Multi-pass membrane protein</topology>
    </subcellularLocation>
</comment>
<comment type="similarity">
    <text evidence="7">Belongs to the methyl-accepting chemotaxis (MCP) protein family.</text>
</comment>
<dbReference type="OrthoDB" id="319733at2"/>
<feature type="domain" description="Methyl-accepting transducer" evidence="10">
    <location>
        <begin position="456"/>
        <end position="685"/>
    </location>
</feature>
<evidence type="ECO:0000256" key="8">
    <source>
        <dbReference type="PROSITE-ProRule" id="PRU00284"/>
    </source>
</evidence>
<evidence type="ECO:0000259" key="10">
    <source>
        <dbReference type="PROSITE" id="PS50111"/>
    </source>
</evidence>